<gene>
    <name evidence="1" type="ORF">GII30_05745</name>
</gene>
<name>A0A857KGK3_9ACTN</name>
<accession>A0A857KGK3</accession>
<proteinExistence type="predicted"/>
<dbReference type="GO" id="GO:0140359">
    <property type="term" value="F:ABC-type transporter activity"/>
    <property type="evidence" value="ECO:0007669"/>
    <property type="project" value="InterPro"/>
</dbReference>
<sequence>MKSALLAEYRKFTSTRMWWILLIGLIAYLGFVGLAMAFSMTVDNDDADATTLTGAALARSIYALVSPIGYVFPLVIGSLAVTAEFRHKTITATLLVEPRRSVLLGAKLLAGIPMGLVYGVAATATVVLTAAPVLAWRGDGAFLGETETIKVIVFSVIVMALWLMMGVSIGSVLSNQVAAIIVLLAFTQFVEPIARVALAQFDATESVAKFLPGASADALIGSSFYANTGGTAIELLSRPAGAAMMIAYIVVLAVIGRVTTFKKDIG</sequence>
<protein>
    <submittedName>
        <fullName evidence="1">ABC transporter permease subunit</fullName>
    </submittedName>
</protein>
<evidence type="ECO:0000313" key="1">
    <source>
        <dbReference type="EMBL" id="QHN38744.1"/>
    </source>
</evidence>
<dbReference type="EMBL" id="CP045810">
    <property type="protein sequence ID" value="QHN38744.1"/>
    <property type="molecule type" value="Genomic_DNA"/>
</dbReference>
<organism evidence="1">
    <name type="scientific">Gordonia amarae</name>
    <dbReference type="NCBI Taxonomy" id="36821"/>
    <lineage>
        <taxon>Bacteria</taxon>
        <taxon>Bacillati</taxon>
        <taxon>Actinomycetota</taxon>
        <taxon>Actinomycetes</taxon>
        <taxon>Mycobacteriales</taxon>
        <taxon>Gordoniaceae</taxon>
        <taxon>Gordonia</taxon>
    </lineage>
</organism>
<reference evidence="1" key="1">
    <citation type="journal article" date="2021" name="Nat. Microbiol.">
        <title>Cocultivation of an ultrasmall environmental parasitic bacterium with lytic ability against bacteria associated with wastewater foams.</title>
        <authorList>
            <person name="Batinovic S."/>
            <person name="Rose J.J.A."/>
            <person name="Ratcliffe J."/>
            <person name="Seviour R.J."/>
            <person name="Petrovski S."/>
        </authorList>
    </citation>
    <scope>NUCLEOTIDE SEQUENCE</scope>
    <source>
        <strain evidence="1">CON44</strain>
    </source>
</reference>
<dbReference type="Pfam" id="PF12679">
    <property type="entry name" value="ABC2_membrane_2"/>
    <property type="match status" value="1"/>
</dbReference>
<dbReference type="RefSeq" id="WP_005189364.1">
    <property type="nucleotide sequence ID" value="NZ_CP045804.1"/>
</dbReference>
<dbReference type="AlphaFoldDB" id="A0A857KGK3"/>
<dbReference type="GO" id="GO:0005886">
    <property type="term" value="C:plasma membrane"/>
    <property type="evidence" value="ECO:0007669"/>
    <property type="project" value="UniProtKB-SubCell"/>
</dbReference>